<dbReference type="Proteomes" id="UP001066276">
    <property type="component" value="Chromosome 7"/>
</dbReference>
<organism evidence="2 3">
    <name type="scientific">Pleurodeles waltl</name>
    <name type="common">Iberian ribbed newt</name>
    <dbReference type="NCBI Taxonomy" id="8319"/>
    <lineage>
        <taxon>Eukaryota</taxon>
        <taxon>Metazoa</taxon>
        <taxon>Chordata</taxon>
        <taxon>Craniata</taxon>
        <taxon>Vertebrata</taxon>
        <taxon>Euteleostomi</taxon>
        <taxon>Amphibia</taxon>
        <taxon>Batrachia</taxon>
        <taxon>Caudata</taxon>
        <taxon>Salamandroidea</taxon>
        <taxon>Salamandridae</taxon>
        <taxon>Pleurodelinae</taxon>
        <taxon>Pleurodeles</taxon>
    </lineage>
</organism>
<feature type="region of interest" description="Disordered" evidence="1">
    <location>
        <begin position="1"/>
        <end position="156"/>
    </location>
</feature>
<name>A0AAV7PRP6_PLEWA</name>
<keyword evidence="3" id="KW-1185">Reference proteome</keyword>
<comment type="caution">
    <text evidence="2">The sequence shown here is derived from an EMBL/GenBank/DDBJ whole genome shotgun (WGS) entry which is preliminary data.</text>
</comment>
<feature type="compositionally biased region" description="Low complexity" evidence="1">
    <location>
        <begin position="81"/>
        <end position="90"/>
    </location>
</feature>
<evidence type="ECO:0000256" key="1">
    <source>
        <dbReference type="SAM" id="MobiDB-lite"/>
    </source>
</evidence>
<protein>
    <submittedName>
        <fullName evidence="2">Uncharacterized protein</fullName>
    </submittedName>
</protein>
<dbReference type="EMBL" id="JANPWB010000011">
    <property type="protein sequence ID" value="KAJ1129932.1"/>
    <property type="molecule type" value="Genomic_DNA"/>
</dbReference>
<dbReference type="AlphaFoldDB" id="A0AAV7PRP6"/>
<sequence length="156" mass="16419">MPLREPADWARSSNRAALPSRRPGGRRKSQAPRHRTHAAEKAEKIPTAGRGESPHPFAPAQSRGPMGACSLNQPPGGPAGAGNPALVVGACRILSTPQPSEHRDEAHTARGSHPQQPRPRRLPYAEPGGSTESCAPLARQLGPGTRPAADAILQRV</sequence>
<evidence type="ECO:0000313" key="2">
    <source>
        <dbReference type="EMBL" id="KAJ1129932.1"/>
    </source>
</evidence>
<reference evidence="2" key="1">
    <citation type="journal article" date="2022" name="bioRxiv">
        <title>Sequencing and chromosome-scale assembly of the giantPleurodeles waltlgenome.</title>
        <authorList>
            <person name="Brown T."/>
            <person name="Elewa A."/>
            <person name="Iarovenko S."/>
            <person name="Subramanian E."/>
            <person name="Araus A.J."/>
            <person name="Petzold A."/>
            <person name="Susuki M."/>
            <person name="Suzuki K.-i.T."/>
            <person name="Hayashi T."/>
            <person name="Toyoda A."/>
            <person name="Oliveira C."/>
            <person name="Osipova E."/>
            <person name="Leigh N.D."/>
            <person name="Simon A."/>
            <person name="Yun M.H."/>
        </authorList>
    </citation>
    <scope>NUCLEOTIDE SEQUENCE</scope>
    <source>
        <strain evidence="2">20211129_DDA</strain>
        <tissue evidence="2">Liver</tissue>
    </source>
</reference>
<feature type="compositionally biased region" description="Basic residues" evidence="1">
    <location>
        <begin position="23"/>
        <end position="36"/>
    </location>
</feature>
<gene>
    <name evidence="2" type="ORF">NDU88_008292</name>
</gene>
<accession>A0AAV7PRP6</accession>
<proteinExistence type="predicted"/>
<evidence type="ECO:0000313" key="3">
    <source>
        <dbReference type="Proteomes" id="UP001066276"/>
    </source>
</evidence>